<evidence type="ECO:0000256" key="1">
    <source>
        <dbReference type="RuleBase" id="RU363129"/>
    </source>
</evidence>
<feature type="transmembrane region" description="Helical" evidence="1">
    <location>
        <begin position="16"/>
        <end position="36"/>
    </location>
</feature>
<dbReference type="GO" id="GO:0032580">
    <property type="term" value="C:Golgi cisterna membrane"/>
    <property type="evidence" value="ECO:0007669"/>
    <property type="project" value="UniProtKB-SubCell"/>
</dbReference>
<dbReference type="UniPathway" id="UPA00378"/>
<dbReference type="InterPro" id="IPR002516">
    <property type="entry name" value="Glyco_trans_11"/>
</dbReference>
<keyword evidence="1" id="KW-0328">Glycosyltransferase</keyword>
<evidence type="ECO:0000313" key="3">
    <source>
        <dbReference type="Proteomes" id="UP000749559"/>
    </source>
</evidence>
<name>A0A8J1UB42_OWEFU</name>
<proteinExistence type="inferred from homology"/>
<reference evidence="2" key="1">
    <citation type="submission" date="2022-03" db="EMBL/GenBank/DDBJ databases">
        <authorList>
            <person name="Martin C."/>
        </authorList>
    </citation>
    <scope>NUCLEOTIDE SEQUENCE</scope>
</reference>
<keyword evidence="1" id="KW-1133">Transmembrane helix</keyword>
<keyword evidence="1" id="KW-0735">Signal-anchor</keyword>
<keyword evidence="1" id="KW-0333">Golgi apparatus</keyword>
<comment type="caution">
    <text evidence="2">The sequence shown here is derived from an EMBL/GenBank/DDBJ whole genome shotgun (WGS) entry which is preliminary data.</text>
</comment>
<sequence>MAENMPNYLQFNNYLGFRYFALTSFMAFTLCILLELQFLMKPEYKMPTPVGISHNHISAFFQGRMGNHLFLYASLIGIANSTNMEPFVPPDCSLWDILELKAKKGGRSYHHLGRYIYFKENLSNTYDARTQEFDTDTYIDESYLQSWRYFNHIRNTIKEHYTFKPEIKNAAEKYIQNVVRNDPKGVTKIGIHIRRGDFLQDYFKDYGYVVATADYIHKAMKYMREQFQSHRFFICTDDHSWARLNIPESLDVTFVSSTSAIDDFALLASMDHMIMTQGSFGWWAAYLAGGTTVYFTGYPRPGSELDKQFNKRDYYLSEWIGMA</sequence>
<dbReference type="EC" id="2.4.1.-" evidence="1"/>
<keyword evidence="1" id="KW-0472">Membrane</keyword>
<keyword evidence="3" id="KW-1185">Reference proteome</keyword>
<comment type="similarity">
    <text evidence="1">Belongs to the glycosyltransferase 11 family.</text>
</comment>
<comment type="pathway">
    <text evidence="1">Protein modification; protein glycosylation.</text>
</comment>
<dbReference type="GO" id="GO:0005975">
    <property type="term" value="P:carbohydrate metabolic process"/>
    <property type="evidence" value="ECO:0007669"/>
    <property type="project" value="InterPro"/>
</dbReference>
<dbReference type="EMBL" id="CAIIXF020000004">
    <property type="protein sequence ID" value="CAH1780694.1"/>
    <property type="molecule type" value="Genomic_DNA"/>
</dbReference>
<dbReference type="PANTHER" id="PTHR11927:SF9">
    <property type="entry name" value="L-FUCOSYLTRANSFERASE"/>
    <property type="match status" value="1"/>
</dbReference>
<keyword evidence="1" id="KW-0812">Transmembrane</keyword>
<dbReference type="Gene3D" id="3.40.50.11350">
    <property type="match status" value="1"/>
</dbReference>
<evidence type="ECO:0000313" key="2">
    <source>
        <dbReference type="EMBL" id="CAH1780694.1"/>
    </source>
</evidence>
<dbReference type="Proteomes" id="UP000749559">
    <property type="component" value="Unassembled WGS sequence"/>
</dbReference>
<organism evidence="2 3">
    <name type="scientific">Owenia fusiformis</name>
    <name type="common">Polychaete worm</name>
    <dbReference type="NCBI Taxonomy" id="6347"/>
    <lineage>
        <taxon>Eukaryota</taxon>
        <taxon>Metazoa</taxon>
        <taxon>Spiralia</taxon>
        <taxon>Lophotrochozoa</taxon>
        <taxon>Annelida</taxon>
        <taxon>Polychaeta</taxon>
        <taxon>Sedentaria</taxon>
        <taxon>Canalipalpata</taxon>
        <taxon>Sabellida</taxon>
        <taxon>Oweniida</taxon>
        <taxon>Oweniidae</taxon>
        <taxon>Owenia</taxon>
    </lineage>
</organism>
<gene>
    <name evidence="2" type="ORF">OFUS_LOCUS7352</name>
</gene>
<dbReference type="PANTHER" id="PTHR11927">
    <property type="entry name" value="GALACTOSIDE 2-L-FUCOSYLTRANSFERASE"/>
    <property type="match status" value="1"/>
</dbReference>
<dbReference type="AlphaFoldDB" id="A0A8J1UB42"/>
<keyword evidence="1" id="KW-0325">Glycoprotein</keyword>
<comment type="subcellular location">
    <subcellularLocation>
        <location evidence="1">Golgi apparatus</location>
        <location evidence="1">Golgi stack membrane</location>
        <topology evidence="1">Single-pass type II membrane protein</topology>
    </subcellularLocation>
</comment>
<dbReference type="Pfam" id="PF01531">
    <property type="entry name" value="Glyco_transf_11"/>
    <property type="match status" value="1"/>
</dbReference>
<accession>A0A8J1UB42</accession>
<dbReference type="OrthoDB" id="3226at2759"/>
<dbReference type="CDD" id="cd11301">
    <property type="entry name" value="Fut1_Fut2_like"/>
    <property type="match status" value="1"/>
</dbReference>
<protein>
    <recommendedName>
        <fullName evidence="1">L-Fucosyltransferase</fullName>
        <ecNumber evidence="1">2.4.1.-</ecNumber>
    </recommendedName>
</protein>
<keyword evidence="1" id="KW-0808">Transferase</keyword>
<dbReference type="GO" id="GO:0008107">
    <property type="term" value="F:galactoside 2-alpha-L-fucosyltransferase activity"/>
    <property type="evidence" value="ECO:0007669"/>
    <property type="project" value="InterPro"/>
</dbReference>